<comment type="caution">
    <text evidence="1">The sequence shown here is derived from an EMBL/GenBank/DDBJ whole genome shotgun (WGS) entry which is preliminary data.</text>
</comment>
<evidence type="ECO:0000313" key="1">
    <source>
        <dbReference type="EMBL" id="MFD1946059.1"/>
    </source>
</evidence>
<name>A0ABW4TK41_9ACTN</name>
<organism evidence="1 2">
    <name type="scientific">Nocardioides aestuarii</name>
    <dbReference type="NCBI Taxonomy" id="252231"/>
    <lineage>
        <taxon>Bacteria</taxon>
        <taxon>Bacillati</taxon>
        <taxon>Actinomycetota</taxon>
        <taxon>Actinomycetes</taxon>
        <taxon>Propionibacteriales</taxon>
        <taxon>Nocardioidaceae</taxon>
        <taxon>Nocardioides</taxon>
    </lineage>
</organism>
<accession>A0ABW4TK41</accession>
<dbReference type="Proteomes" id="UP001597351">
    <property type="component" value="Unassembled WGS sequence"/>
</dbReference>
<gene>
    <name evidence="1" type="ORF">ACFSDE_04605</name>
</gene>
<protein>
    <submittedName>
        <fullName evidence="1">Uncharacterized protein</fullName>
    </submittedName>
</protein>
<dbReference type="RefSeq" id="WP_343915968.1">
    <property type="nucleotide sequence ID" value="NZ_BAAAJT010000002.1"/>
</dbReference>
<dbReference type="EMBL" id="JBHUGD010000003">
    <property type="protein sequence ID" value="MFD1946059.1"/>
    <property type="molecule type" value="Genomic_DNA"/>
</dbReference>
<reference evidence="2" key="1">
    <citation type="journal article" date="2019" name="Int. J. Syst. Evol. Microbiol.">
        <title>The Global Catalogue of Microorganisms (GCM) 10K type strain sequencing project: providing services to taxonomists for standard genome sequencing and annotation.</title>
        <authorList>
            <consortium name="The Broad Institute Genomics Platform"/>
            <consortium name="The Broad Institute Genome Sequencing Center for Infectious Disease"/>
            <person name="Wu L."/>
            <person name="Ma J."/>
        </authorList>
    </citation>
    <scope>NUCLEOTIDE SEQUENCE [LARGE SCALE GENOMIC DNA]</scope>
    <source>
        <strain evidence="2">CGMCC 1.12477</strain>
    </source>
</reference>
<sequence>MSIRQRLSAALSPAAMLVAILALVLSAAGAGYAAGKIGTSDLKDNAVTSPKVKNGTLKAADLVKEKPFTYVRAAAFDDGGEGDCVWQSAQDLLPGLARVGYRLDRFGTVHLSGLVVGTNGPGGDGVCGDQSEDARVFRLPAKYRPQKHAISTQGDGGTGGTLLIVSRNGINVPGLSLPAGTVYWTGDASFGLILEGISFPAAGSKVYGRTADARVGTAEGRALLKRLGIG</sequence>
<evidence type="ECO:0000313" key="2">
    <source>
        <dbReference type="Proteomes" id="UP001597351"/>
    </source>
</evidence>
<proteinExistence type="predicted"/>
<keyword evidence="2" id="KW-1185">Reference proteome</keyword>